<dbReference type="InterPro" id="IPR020084">
    <property type="entry name" value="NUDIX_hydrolase_CS"/>
</dbReference>
<feature type="domain" description="Nudix hydrolase" evidence="3">
    <location>
        <begin position="8"/>
        <end position="137"/>
    </location>
</feature>
<dbReference type="PANTHER" id="PTHR43046">
    <property type="entry name" value="GDP-MANNOSE MANNOSYL HYDROLASE"/>
    <property type="match status" value="1"/>
</dbReference>
<proteinExistence type="predicted"/>
<dbReference type="EMBL" id="JBDIZK010000019">
    <property type="protein sequence ID" value="MEN3749868.1"/>
    <property type="molecule type" value="Genomic_DNA"/>
</dbReference>
<sequence>MSGDTPVQPRVGCGAAILRDGQLLLVRRLRAPEAGHWGLAGGKVDPFETVPQAVEREIAEELGIAIRADRLLCVVDLIDRDAGFHWVSPVYRVDTFEGEPEVREPHTMGELGWFALDALPHPLTASALAAVAAITKA</sequence>
<dbReference type="PROSITE" id="PS51462">
    <property type="entry name" value="NUDIX"/>
    <property type="match status" value="1"/>
</dbReference>
<evidence type="ECO:0000259" key="3">
    <source>
        <dbReference type="PROSITE" id="PS51462"/>
    </source>
</evidence>
<dbReference type="SUPFAM" id="SSF55811">
    <property type="entry name" value="Nudix"/>
    <property type="match status" value="1"/>
</dbReference>
<dbReference type="InterPro" id="IPR000086">
    <property type="entry name" value="NUDIX_hydrolase_dom"/>
</dbReference>
<keyword evidence="5" id="KW-1185">Reference proteome</keyword>
<dbReference type="InterPro" id="IPR015797">
    <property type="entry name" value="NUDIX_hydrolase-like_dom_sf"/>
</dbReference>
<gene>
    <name evidence="4" type="ORF">TPR58_22035</name>
</gene>
<dbReference type="Proteomes" id="UP001427805">
    <property type="component" value="Unassembled WGS sequence"/>
</dbReference>
<protein>
    <submittedName>
        <fullName evidence="4">NUDIX domain-containing protein</fullName>
    </submittedName>
</protein>
<dbReference type="PANTHER" id="PTHR43046:SF14">
    <property type="entry name" value="MUTT_NUDIX FAMILY PROTEIN"/>
    <property type="match status" value="1"/>
</dbReference>
<keyword evidence="2" id="KW-0378">Hydrolase</keyword>
<evidence type="ECO:0000256" key="1">
    <source>
        <dbReference type="ARBA" id="ARBA00001946"/>
    </source>
</evidence>
<organism evidence="4 5">
    <name type="scientific">Sphingomonas rustica</name>
    <dbReference type="NCBI Taxonomy" id="3103142"/>
    <lineage>
        <taxon>Bacteria</taxon>
        <taxon>Pseudomonadati</taxon>
        <taxon>Pseudomonadota</taxon>
        <taxon>Alphaproteobacteria</taxon>
        <taxon>Sphingomonadales</taxon>
        <taxon>Sphingomonadaceae</taxon>
        <taxon>Sphingomonas</taxon>
    </lineage>
</organism>
<evidence type="ECO:0000313" key="4">
    <source>
        <dbReference type="EMBL" id="MEN3749868.1"/>
    </source>
</evidence>
<name>A0ABV0BEA5_9SPHN</name>
<comment type="cofactor">
    <cofactor evidence="1">
        <name>Mg(2+)</name>
        <dbReference type="ChEBI" id="CHEBI:18420"/>
    </cofactor>
</comment>
<dbReference type="Pfam" id="PF00293">
    <property type="entry name" value="NUDIX"/>
    <property type="match status" value="1"/>
</dbReference>
<comment type="caution">
    <text evidence="4">The sequence shown here is derived from an EMBL/GenBank/DDBJ whole genome shotgun (WGS) entry which is preliminary data.</text>
</comment>
<dbReference type="RefSeq" id="WP_346248919.1">
    <property type="nucleotide sequence ID" value="NZ_JBDIZK010000019.1"/>
</dbReference>
<evidence type="ECO:0000313" key="5">
    <source>
        <dbReference type="Proteomes" id="UP001427805"/>
    </source>
</evidence>
<evidence type="ECO:0000256" key="2">
    <source>
        <dbReference type="ARBA" id="ARBA00022801"/>
    </source>
</evidence>
<accession>A0ABV0BEA5</accession>
<dbReference type="PROSITE" id="PS00893">
    <property type="entry name" value="NUDIX_BOX"/>
    <property type="match status" value="1"/>
</dbReference>
<reference evidence="4 5" key="1">
    <citation type="submission" date="2024-05" db="EMBL/GenBank/DDBJ databases">
        <title>Sphingomonas sp. HF-S3 16S ribosomal RNA gene Genome sequencing and assembly.</title>
        <authorList>
            <person name="Lee H."/>
        </authorList>
    </citation>
    <scope>NUCLEOTIDE SEQUENCE [LARGE SCALE GENOMIC DNA]</scope>
    <source>
        <strain evidence="4 5">HF-S3</strain>
    </source>
</reference>
<dbReference type="Gene3D" id="3.90.79.10">
    <property type="entry name" value="Nucleoside Triphosphate Pyrophosphohydrolase"/>
    <property type="match status" value="1"/>
</dbReference>